<reference evidence="15 16" key="1">
    <citation type="journal article" date="2014" name="World J. Microbiol. Biotechnol.">
        <title>Biodiversity and physiological characteristics of Antarctic and Arctic lichens-associated bacteria.</title>
        <authorList>
            <person name="Lee Y.M."/>
            <person name="Kim E.H."/>
            <person name="Lee H.K."/>
            <person name="Hong S.G."/>
        </authorList>
    </citation>
    <scope>NUCLEOTIDE SEQUENCE [LARGE SCALE GENOMIC DNA]</scope>
    <source>
        <strain evidence="15 16">PAMC 26569</strain>
    </source>
</reference>
<dbReference type="Pfam" id="PF00593">
    <property type="entry name" value="TonB_dep_Rec_b-barrel"/>
    <property type="match status" value="1"/>
</dbReference>
<proteinExistence type="inferred from homology"/>
<dbReference type="PANTHER" id="PTHR32552">
    <property type="entry name" value="FERRICHROME IRON RECEPTOR-RELATED"/>
    <property type="match status" value="1"/>
</dbReference>
<evidence type="ECO:0000256" key="8">
    <source>
        <dbReference type="ARBA" id="ARBA00023065"/>
    </source>
</evidence>
<dbReference type="AlphaFoldDB" id="A0A6M8HWA4"/>
<name>A0A6M8HWA4_9PROT</name>
<comment type="subcellular location">
    <subcellularLocation>
        <location evidence="1">Cell outer membrane</location>
        <topology evidence="1">Multi-pass membrane protein</topology>
    </subcellularLocation>
</comment>
<dbReference type="KEGG" id="lck:HN018_20085"/>
<organism evidence="15 16">
    <name type="scientific">Lichenicola cladoniae</name>
    <dbReference type="NCBI Taxonomy" id="1484109"/>
    <lineage>
        <taxon>Bacteria</taxon>
        <taxon>Pseudomonadati</taxon>
        <taxon>Pseudomonadota</taxon>
        <taxon>Alphaproteobacteria</taxon>
        <taxon>Acetobacterales</taxon>
        <taxon>Acetobacteraceae</taxon>
        <taxon>Lichenicola</taxon>
    </lineage>
</organism>
<keyword evidence="8" id="KW-0406">Ion transport</keyword>
<keyword evidence="10 12" id="KW-0472">Membrane</keyword>
<evidence type="ECO:0000313" key="16">
    <source>
        <dbReference type="Proteomes" id="UP000500767"/>
    </source>
</evidence>
<evidence type="ECO:0000256" key="11">
    <source>
        <dbReference type="ARBA" id="ARBA00023237"/>
    </source>
</evidence>
<dbReference type="PANTHER" id="PTHR32552:SF89">
    <property type="entry name" value="CATECHOLATE SIDEROPHORE RECEPTOR FIU"/>
    <property type="match status" value="1"/>
</dbReference>
<protein>
    <submittedName>
        <fullName evidence="15">TonB-dependent receptor</fullName>
    </submittedName>
</protein>
<keyword evidence="7" id="KW-0408">Iron</keyword>
<keyword evidence="15" id="KW-0675">Receptor</keyword>
<evidence type="ECO:0000313" key="15">
    <source>
        <dbReference type="EMBL" id="QKE92823.1"/>
    </source>
</evidence>
<keyword evidence="11" id="KW-0998">Cell outer membrane</keyword>
<sequence>MHHIRTRVLALGGSLLAGTIAGPARSQETITVTGHAAVDTANGPVGGQPGGGLIRAETAVKSTSTVSSDFLRRQAPTENAFQLVSLLPGANVATSDPLGLSAGNDLSLRGLGSDEIGYLLEGMPLNDIAYYTGYPGQFADTENLDRISLSQGTGDLDTPVINAAGGLLSLAFRDPAKQAGGLVEGSYGSYHTSKEFVRIDTGELGHSGLRGFVSYSHSAADNWRGSGRDKRQHIDFKFVRDWSDDSRVSLIGTWNDAVTSGYKQPTQGDWKTYGRSGPDNYDGTYTPGDTNYWRLYQQPYRLFYIAAPTHVRVTGSLSFDVTPYAQYGYGNTPGGTTLPTTGLYQGNEALPDTLPARGAQNGQVTVVGNYQQASDRAGLVPKLTWVWGNHTIMAGAWYDYSDDREPAPFSLLGTDGSPSDIWLNSSRSTITLGDGRQLLAQNTHSIAQVNALFIGDTISLLDHRLSIELGFKEVMVARQGWNAIPGATYRTGVNSAEPLPRAGMRFQIDHRNQLFASVSTNFRTPSATTLFDSFDPGSGALLNRAATGLRDEYSISEEIGYRRSGDWLIGSITAFNYNFTNRQIATVIDLNGVLTGSSINAGGQTSRGVDAELGLRPWHHLSPYVSGEYLRATIDNDLSVDGDLLPTRGHVAVRSPAWQGALGITYDDGIVFGSAAMKYVGPQYASFMDDEKIADHTQGDITLGIRLPTLGPAKHPEFRLNLINVTDTNVLSGIASPTTNARDVVGRYGTVIAGSPATYYLGPGFAALFTVASAF</sequence>
<keyword evidence="16" id="KW-1185">Reference proteome</keyword>
<dbReference type="Pfam" id="PF07715">
    <property type="entry name" value="Plug"/>
    <property type="match status" value="1"/>
</dbReference>
<dbReference type="Gene3D" id="2.170.130.10">
    <property type="entry name" value="TonB-dependent receptor, plug domain"/>
    <property type="match status" value="1"/>
</dbReference>
<keyword evidence="5" id="KW-0812">Transmembrane</keyword>
<feature type="domain" description="TonB-dependent receptor plug" evidence="14">
    <location>
        <begin position="58"/>
        <end position="156"/>
    </location>
</feature>
<evidence type="ECO:0000256" key="5">
    <source>
        <dbReference type="ARBA" id="ARBA00022692"/>
    </source>
</evidence>
<evidence type="ECO:0000256" key="2">
    <source>
        <dbReference type="ARBA" id="ARBA00022448"/>
    </source>
</evidence>
<keyword evidence="4" id="KW-0410">Iron transport</keyword>
<evidence type="ECO:0000256" key="10">
    <source>
        <dbReference type="ARBA" id="ARBA00023136"/>
    </source>
</evidence>
<evidence type="ECO:0000256" key="1">
    <source>
        <dbReference type="ARBA" id="ARBA00004571"/>
    </source>
</evidence>
<dbReference type="InterPro" id="IPR000531">
    <property type="entry name" value="Beta-barrel_TonB"/>
</dbReference>
<keyword evidence="2" id="KW-0813">Transport</keyword>
<dbReference type="SUPFAM" id="SSF56935">
    <property type="entry name" value="Porins"/>
    <property type="match status" value="1"/>
</dbReference>
<dbReference type="EMBL" id="CP053708">
    <property type="protein sequence ID" value="QKE92823.1"/>
    <property type="molecule type" value="Genomic_DNA"/>
</dbReference>
<comment type="similarity">
    <text evidence="12">Belongs to the TonB-dependent receptor family.</text>
</comment>
<evidence type="ECO:0000256" key="6">
    <source>
        <dbReference type="ARBA" id="ARBA00022729"/>
    </source>
</evidence>
<evidence type="ECO:0000256" key="12">
    <source>
        <dbReference type="RuleBase" id="RU003357"/>
    </source>
</evidence>
<evidence type="ECO:0000256" key="4">
    <source>
        <dbReference type="ARBA" id="ARBA00022496"/>
    </source>
</evidence>
<evidence type="ECO:0000256" key="3">
    <source>
        <dbReference type="ARBA" id="ARBA00022452"/>
    </source>
</evidence>
<dbReference type="GO" id="GO:0009279">
    <property type="term" value="C:cell outer membrane"/>
    <property type="evidence" value="ECO:0007669"/>
    <property type="project" value="UniProtKB-SubCell"/>
</dbReference>
<evidence type="ECO:0000259" key="14">
    <source>
        <dbReference type="Pfam" id="PF07715"/>
    </source>
</evidence>
<evidence type="ECO:0000259" key="13">
    <source>
        <dbReference type="Pfam" id="PF00593"/>
    </source>
</evidence>
<dbReference type="InterPro" id="IPR036942">
    <property type="entry name" value="Beta-barrel_TonB_sf"/>
</dbReference>
<dbReference type="InterPro" id="IPR039426">
    <property type="entry name" value="TonB-dep_rcpt-like"/>
</dbReference>
<feature type="domain" description="TonB-dependent receptor-like beta-barrel" evidence="13">
    <location>
        <begin position="255"/>
        <end position="725"/>
    </location>
</feature>
<accession>A0A6M8HWA4</accession>
<keyword evidence="6" id="KW-0732">Signal</keyword>
<gene>
    <name evidence="15" type="ORF">HN018_20085</name>
</gene>
<dbReference type="InterPro" id="IPR037066">
    <property type="entry name" value="Plug_dom_sf"/>
</dbReference>
<evidence type="ECO:0000256" key="7">
    <source>
        <dbReference type="ARBA" id="ARBA00023004"/>
    </source>
</evidence>
<evidence type="ECO:0000256" key="9">
    <source>
        <dbReference type="ARBA" id="ARBA00023077"/>
    </source>
</evidence>
<keyword evidence="3" id="KW-1134">Transmembrane beta strand</keyword>
<dbReference type="InterPro" id="IPR012910">
    <property type="entry name" value="Plug_dom"/>
</dbReference>
<dbReference type="Gene3D" id="2.40.170.20">
    <property type="entry name" value="TonB-dependent receptor, beta-barrel domain"/>
    <property type="match status" value="1"/>
</dbReference>
<dbReference type="Proteomes" id="UP000500767">
    <property type="component" value="Chromosome"/>
</dbReference>
<keyword evidence="9 12" id="KW-0798">TonB box</keyword>
<dbReference type="GO" id="GO:0015344">
    <property type="term" value="F:siderophore uptake transmembrane transporter activity"/>
    <property type="evidence" value="ECO:0007669"/>
    <property type="project" value="TreeGrafter"/>
</dbReference>